<evidence type="ECO:0000256" key="2">
    <source>
        <dbReference type="ARBA" id="ARBA00009105"/>
    </source>
</evidence>
<evidence type="ECO:0000313" key="12">
    <source>
        <dbReference type="Proteomes" id="UP000189911"/>
    </source>
</evidence>
<dbReference type="Proteomes" id="UP000189911">
    <property type="component" value="Chromosome H"/>
</dbReference>
<dbReference type="GO" id="GO:0006493">
    <property type="term" value="P:protein O-linked glycosylation"/>
    <property type="evidence" value="ECO:0007669"/>
    <property type="project" value="TreeGrafter"/>
</dbReference>
<dbReference type="SUPFAM" id="SSF53448">
    <property type="entry name" value="Nucleotide-diphospho-sugar transferases"/>
    <property type="match status" value="1"/>
</dbReference>
<dbReference type="PANTHER" id="PTHR31392:SF1">
    <property type="entry name" value="ALPHA-1,3-MANNOSYLTRANSFERASE MNN1-RELATED"/>
    <property type="match status" value="1"/>
</dbReference>
<comment type="subcellular location">
    <subcellularLocation>
        <location evidence="1">Membrane</location>
        <topology evidence="1">Single-pass type II membrane protein</topology>
    </subcellularLocation>
</comment>
<organism evidence="11 12">
    <name type="scientific">Lachancea nothofagi CBS 11611</name>
    <dbReference type="NCBI Taxonomy" id="1266666"/>
    <lineage>
        <taxon>Eukaryota</taxon>
        <taxon>Fungi</taxon>
        <taxon>Dikarya</taxon>
        <taxon>Ascomycota</taxon>
        <taxon>Saccharomycotina</taxon>
        <taxon>Saccharomycetes</taxon>
        <taxon>Saccharomycetales</taxon>
        <taxon>Saccharomycetaceae</taxon>
        <taxon>Lachancea</taxon>
    </lineage>
</organism>
<feature type="transmembrane region" description="Helical" evidence="10">
    <location>
        <begin position="12"/>
        <end position="32"/>
    </location>
</feature>
<evidence type="ECO:0000256" key="4">
    <source>
        <dbReference type="ARBA" id="ARBA00022679"/>
    </source>
</evidence>
<dbReference type="GO" id="GO:0016020">
    <property type="term" value="C:membrane"/>
    <property type="evidence" value="ECO:0007669"/>
    <property type="project" value="UniProtKB-SubCell"/>
</dbReference>
<dbReference type="EMBL" id="LT598447">
    <property type="protein sequence ID" value="SCV05500.1"/>
    <property type="molecule type" value="Genomic_DNA"/>
</dbReference>
<keyword evidence="8 10" id="KW-0472">Membrane</keyword>
<keyword evidence="6" id="KW-0735">Signal-anchor</keyword>
<sequence length="582" mass="66422">MALMGRKPSRRIVAAIVAVGLLWMIRTMLPGLNKPSRKSLTRDIGAQLVSELSARAENKNNEALVPDETCGAYFAALKAAEPLWWNNYRENSESFSDEYEAENLRLILERVRVYETCLAQNALPAQIADLDARMFPFIRLGEFPTFTSGDLQKHYDGGNVPLMGQRDTFKFRYDCEQSWLTNWNRLCLKSSAANSRGIVMSFPDSHVSLAIRLIKVLAHQQNLLPIQVVHKGDLSLESQKQISEALPQGQHLWFVDVSPMLHKTFISDFHTYRNKWLATIFSTFTEIVFIDADAISLLPMKNYFDLPEYKESGTLFFKDRAFAHKFDFPYCVPAWKSLQPTSFETKYLGRKRTIDISLMLSSNPTTEQIIIQTLFVGHQRHHMDSGLLVVHKSKHLMALLTGIFINLAPNLSKCTHGDKESFWLAFLLSGHDYKFHPTIASALGKVNEYNEICSVQLGHTTTTGNLLWFNSGFRVCKFSDGIDYDWDGYKKDELHDKYSSIDDAREYYQSMIKIDSAILPDVFVNPWGGGFTDLCIGYTYCARVTENDGQIVKFSEEEVDRLQEIGSVWMKATDVELTYFNT</sequence>
<evidence type="ECO:0000256" key="9">
    <source>
        <dbReference type="ARBA" id="ARBA00023180"/>
    </source>
</evidence>
<evidence type="ECO:0000256" key="6">
    <source>
        <dbReference type="ARBA" id="ARBA00022968"/>
    </source>
</evidence>
<gene>
    <name evidence="11" type="ORF">LANO_0H08856G</name>
</gene>
<dbReference type="InterPro" id="IPR029044">
    <property type="entry name" value="Nucleotide-diphossugar_trans"/>
</dbReference>
<protein>
    <submittedName>
        <fullName evidence="11">LANO_0H08856g1_1</fullName>
    </submittedName>
</protein>
<evidence type="ECO:0000256" key="8">
    <source>
        <dbReference type="ARBA" id="ARBA00023136"/>
    </source>
</evidence>
<keyword evidence="3" id="KW-0328">Glycosyltransferase</keyword>
<dbReference type="Pfam" id="PF11051">
    <property type="entry name" value="Mannosyl_trans3"/>
    <property type="match status" value="1"/>
</dbReference>
<keyword evidence="5 10" id="KW-0812">Transmembrane</keyword>
<dbReference type="GO" id="GO:0005794">
    <property type="term" value="C:Golgi apparatus"/>
    <property type="evidence" value="ECO:0007669"/>
    <property type="project" value="TreeGrafter"/>
</dbReference>
<dbReference type="AlphaFoldDB" id="A0A1G4KLX5"/>
<dbReference type="GO" id="GO:0000033">
    <property type="term" value="F:alpha-1,3-mannosyltransferase activity"/>
    <property type="evidence" value="ECO:0007669"/>
    <property type="project" value="TreeGrafter"/>
</dbReference>
<keyword evidence="9" id="KW-0325">Glycoprotein</keyword>
<accession>A0A1G4KLX5</accession>
<evidence type="ECO:0000256" key="1">
    <source>
        <dbReference type="ARBA" id="ARBA00004606"/>
    </source>
</evidence>
<name>A0A1G4KLX5_9SACH</name>
<evidence type="ECO:0000256" key="7">
    <source>
        <dbReference type="ARBA" id="ARBA00022989"/>
    </source>
</evidence>
<evidence type="ECO:0000256" key="10">
    <source>
        <dbReference type="SAM" id="Phobius"/>
    </source>
</evidence>
<dbReference type="OrthoDB" id="430354at2759"/>
<dbReference type="InterPro" id="IPR022751">
    <property type="entry name" value="Alpha_mannosyltransferase"/>
</dbReference>
<keyword evidence="4" id="KW-0808">Transferase</keyword>
<evidence type="ECO:0000256" key="3">
    <source>
        <dbReference type="ARBA" id="ARBA00022676"/>
    </source>
</evidence>
<keyword evidence="12" id="KW-1185">Reference proteome</keyword>
<evidence type="ECO:0000256" key="5">
    <source>
        <dbReference type="ARBA" id="ARBA00022692"/>
    </source>
</evidence>
<dbReference type="PANTHER" id="PTHR31392">
    <property type="entry name" value="ALPHA-1,3-MANNOSYLTRANSFERASE MNN1-RELATED"/>
    <property type="match status" value="1"/>
</dbReference>
<proteinExistence type="inferred from homology"/>
<keyword evidence="7 10" id="KW-1133">Transmembrane helix</keyword>
<comment type="similarity">
    <text evidence="2">Belongs to the MNN1/MNT family.</text>
</comment>
<evidence type="ECO:0000313" key="11">
    <source>
        <dbReference type="EMBL" id="SCV05500.1"/>
    </source>
</evidence>
<reference evidence="12" key="1">
    <citation type="submission" date="2016-03" db="EMBL/GenBank/DDBJ databases">
        <authorList>
            <person name="Devillers Hugo."/>
        </authorList>
    </citation>
    <scope>NUCLEOTIDE SEQUENCE [LARGE SCALE GENOMIC DNA]</scope>
</reference>